<name>A0AAQ3NW67_VIGMU</name>
<dbReference type="Proteomes" id="UP001374535">
    <property type="component" value="Chromosome 3"/>
</dbReference>
<dbReference type="PANTHER" id="PTHR46567:SF1">
    <property type="entry name" value="MEDIATOR OF RNA POLYMERASE II TRANSCRIPTION SUBUNIT 12"/>
    <property type="match status" value="1"/>
</dbReference>
<feature type="compositionally biased region" description="Polar residues" evidence="6">
    <location>
        <begin position="8"/>
        <end position="17"/>
    </location>
</feature>
<feature type="compositionally biased region" description="Polar residues" evidence="6">
    <location>
        <begin position="711"/>
        <end position="724"/>
    </location>
</feature>
<evidence type="ECO:0000259" key="7">
    <source>
        <dbReference type="SMART" id="SM01281"/>
    </source>
</evidence>
<reference evidence="8 9" key="1">
    <citation type="journal article" date="2023" name="Life. Sci Alliance">
        <title>Evolutionary insights into 3D genome organization and epigenetic landscape of Vigna mungo.</title>
        <authorList>
            <person name="Junaid A."/>
            <person name="Singh B."/>
            <person name="Bhatia S."/>
        </authorList>
    </citation>
    <scope>NUCLEOTIDE SEQUENCE [LARGE SCALE GENOMIC DNA]</scope>
    <source>
        <strain evidence="8">Urdbean</strain>
    </source>
</reference>
<dbReference type="Pfam" id="PF09497">
    <property type="entry name" value="Med12"/>
    <property type="match status" value="1"/>
</dbReference>
<feature type="region of interest" description="Disordered" evidence="6">
    <location>
        <begin position="709"/>
        <end position="738"/>
    </location>
</feature>
<feature type="compositionally biased region" description="Polar residues" evidence="6">
    <location>
        <begin position="29"/>
        <end position="44"/>
    </location>
</feature>
<dbReference type="GO" id="GO:0006357">
    <property type="term" value="P:regulation of transcription by RNA polymerase II"/>
    <property type="evidence" value="ECO:0007669"/>
    <property type="project" value="InterPro"/>
</dbReference>
<feature type="region of interest" description="Disordered" evidence="6">
    <location>
        <begin position="1"/>
        <end position="52"/>
    </location>
</feature>
<evidence type="ECO:0000313" key="9">
    <source>
        <dbReference type="Proteomes" id="UP001374535"/>
    </source>
</evidence>
<gene>
    <name evidence="8" type="ORF">V8G54_010633</name>
</gene>
<evidence type="ECO:0000256" key="3">
    <source>
        <dbReference type="ARBA" id="ARBA00023015"/>
    </source>
</evidence>
<organism evidence="8 9">
    <name type="scientific">Vigna mungo</name>
    <name type="common">Black gram</name>
    <name type="synonym">Phaseolus mungo</name>
    <dbReference type="NCBI Taxonomy" id="3915"/>
    <lineage>
        <taxon>Eukaryota</taxon>
        <taxon>Viridiplantae</taxon>
        <taxon>Streptophyta</taxon>
        <taxon>Embryophyta</taxon>
        <taxon>Tracheophyta</taxon>
        <taxon>Spermatophyta</taxon>
        <taxon>Magnoliopsida</taxon>
        <taxon>eudicotyledons</taxon>
        <taxon>Gunneridae</taxon>
        <taxon>Pentapetalae</taxon>
        <taxon>rosids</taxon>
        <taxon>fabids</taxon>
        <taxon>Fabales</taxon>
        <taxon>Fabaceae</taxon>
        <taxon>Papilionoideae</taxon>
        <taxon>50 kb inversion clade</taxon>
        <taxon>NPAAA clade</taxon>
        <taxon>indigoferoid/millettioid clade</taxon>
        <taxon>Phaseoleae</taxon>
        <taxon>Vigna</taxon>
    </lineage>
</organism>
<feature type="region of interest" description="Disordered" evidence="6">
    <location>
        <begin position="2241"/>
        <end position="2276"/>
    </location>
</feature>
<dbReference type="InterPro" id="IPR019035">
    <property type="entry name" value="Mediator_Med12"/>
</dbReference>
<keyword evidence="5" id="KW-0539">Nucleus</keyword>
<evidence type="ECO:0000256" key="6">
    <source>
        <dbReference type="SAM" id="MobiDB-lite"/>
    </source>
</evidence>
<feature type="compositionally biased region" description="Low complexity" evidence="6">
    <location>
        <begin position="729"/>
        <end position="738"/>
    </location>
</feature>
<feature type="region of interest" description="Disordered" evidence="6">
    <location>
        <begin position="932"/>
        <end position="1032"/>
    </location>
</feature>
<feature type="compositionally biased region" description="Basic and acidic residues" evidence="6">
    <location>
        <begin position="964"/>
        <end position="978"/>
    </location>
</feature>
<evidence type="ECO:0000256" key="5">
    <source>
        <dbReference type="ARBA" id="ARBA00023242"/>
    </source>
</evidence>
<proteinExistence type="inferred from homology"/>
<evidence type="ECO:0000256" key="4">
    <source>
        <dbReference type="ARBA" id="ARBA00023163"/>
    </source>
</evidence>
<comment type="similarity">
    <text evidence="2">Belongs to the Mediator complex subunit 12 family.</text>
</comment>
<accession>A0AAQ3NW67</accession>
<dbReference type="GO" id="GO:0003712">
    <property type="term" value="F:transcription coregulator activity"/>
    <property type="evidence" value="ECO:0007669"/>
    <property type="project" value="InterPro"/>
</dbReference>
<evidence type="ECO:0000256" key="1">
    <source>
        <dbReference type="ARBA" id="ARBA00004123"/>
    </source>
</evidence>
<sequence length="2334" mass="257169">MQRYHAGSCTSAVNNSAIGGPSTRDTGRSDSPSLPANFSVSSRRQPPLNPYKLKCDKEPLNSRMITKQYAISFSGCSCASDLRGMDCPGLRYHLGGGVVSIAGSVVATTGVQEGSKATVQSTTKPNGGAHTLGETVILCFKEKGRGLMFPGGPSDIPSSVARETLGAPDFHPQTSNCPEETLTREYLQSGYRDTVEGLEEAREISLTQVPHFNKNVILTCKEAIRKRLRAINESRAQKRKAGQVYGVALSGSQLARSGIFPELRPCGEDFQKKWIEGLSQQHKRLRSLADHVPHGYKRASLLDVLIRNNVPLLRATWFIKVTYLNQVQPGSVGISSGTADKIQLSRSDVWTKDVINYLQALLDEFLSKNVSHSASHGRERSPQIPGPLQNKSDPLLSVTDGEGPSLHFRWWYIVRLLQWHHAEGLLHPSLVIDWVFTQLQEKDLLEVWQLLLPIIYGFLETIVLSQTYVRTLAGLALRVVRDPAPGGSDLVDNSRRAYTTCAVIEMLQYLILVVPDTFVALDCFPLPSSVISHTMNDGNFVLKSTEAAGKVKNSSDDFGRIISRIQKHTEDLAKASIPGSPGHCLAKVAKALDKALVLGDLHVAYKFLFDDLCGGTVSEGWVAKVSPCLRLSLKWFGTVNTPLIYSVFFLCEWATCDFRDFRGSPPHDIKFTGRKDLSQVHIAVRLLKMKIKDVKISLKQTNEYHRASRFAKNSGQRPNSNHVGKSSRLKSSSKSTGSSVIFESPGPLHDIIVCWIDQHVVHKGEGSKRLQLFMVELIRAGIFYPLAYVRQLIVSGIMDANVNLVDMERRRRHYRILKQLPGCFIHDVLEESGIVDGVHLKEALQIYLNERRLILRGPLSESHDDASGTDLPPLKRKKYPASIKDEVSGITIDQRNVISTTKNVKDNAKIEELRTAISVLLQLPNCSSNLSATGCDESEGTVRRSIGSQNSKIDPVEGTPGCEECSRTKRQKLSEERNSFVQGHSPVQSDDDDAWWVKKGMKSPEPLKVDQPQKLTKQVTKSRQKNVRKTQSLAQLAASRIEGSQGASTSHVCGSKVNCPHHKTAMDVDGQRSVDIIPTSHFGDIVSIGKALKQLRFVEKRAIAVWLLSVVRQVIEETDKNIGKVGQFGRPFSVADDRSSIRWKLGEDELSVILYLMDISHDLVSAVKFLLWLLPRVLNSPNSTIHSGRNVQMLARNAENQVCDVGEAFLLSSLRRYENILVAADLIPEALSSAMHRAATIVASNGRVSGSGVLAFARYLLRKYGNVASVIEWEKTFKATCDTRLSSELDSCRSVDGELGLPLGVPAGVEDHDDFFRQKISGGRLPSRVGAGMREVVQRNVEEAFRFLFGKDRKLFAAGTLKGLPPVEKWDNGYQIAQQIVMGLIDCIRQTGGAAQEGDPSLVSSAVSAIVGSVGPTLAKIPDFSSGSNHSNITSASNLLNDARCILRMHITCLGLLKEALGERQSRVFDIALATEASTALAGVFTPSKASRSQFQTFPEVHDSSNTISNDMGSNSNKVVVAKTTKIAAAVSALFVGAIIYGVTSLERMVTVLRLKEGLDAVQFVRSTRSTSNGNARSVMAFKMDSSIEVHVHWFRLLIGNCRTICEGLVVELLGEPFIMALSRMQRMLPLNLVFPPAYSIFAFVRWRPFILNATVREDMNQIYQSLIVAITEAIKHLPFRDVCFRDCQGLYDLMSADNSDSDFANLLEFNGSDMHLKLTAFVPLRSRLFLNAIIDCKMPQSIYAKDDGSRISGPGESKVKPTDSGSKLQDMLVHVLDTLQPAKFHWQWVLLRLLLNEQALIEKVENHDVPLADAIKLSSPSPEKAASASENENNFIQILLTRLLVRPDAAPLFAELIHLFGRSLEDSMLLQAKWFLGGQDVLFGRKAIRQRLHNIAVNKKLSVKTQFWEPWGWCSPTTDSLTIKGDNKKFDSTSLEEGEVVEEGTYLKRCQQQVIERALTELLLPCIDQSSDEARNSFATDLVKQLSYIETHITAITGGSKPVGSALAGVEGQPNKVNNRKNFRTGSAALSRRPTVATDSAPPSPAALRVSMSLRLQIPVELVNVKEILWFFVLEMEKIAMQFREPSVRSTRQFLASVIFRLLGSRVVHQDADISANAVPLPTREAESSSEVASAAFVDSSSQSLFDRLLLVLHGLLSSYPPSWLRPKSSKTSNEPTIDRELLETLQNELDRMQLPDTVRWRIQAAMPVLIPSMRCSLSCQPPSVSNSALMCIQPGTTNPGVNPSSSTIPQRGPALSRVASNVSGKPKRQDNDLEIDPWTLLEDGAGSIPLAGNTASLGSGDHVNIRAASWLKGAVRVRRTDLTYVGAVDDDS</sequence>
<evidence type="ECO:0000256" key="2">
    <source>
        <dbReference type="ARBA" id="ARBA00010289"/>
    </source>
</evidence>
<dbReference type="EMBL" id="CP144698">
    <property type="protein sequence ID" value="WVZ17651.1"/>
    <property type="molecule type" value="Genomic_DNA"/>
</dbReference>
<feature type="domain" description="Mediator complex subunit Med12" evidence="7">
    <location>
        <begin position="259"/>
        <end position="320"/>
    </location>
</feature>
<comment type="subcellular location">
    <subcellularLocation>
        <location evidence="1">Nucleus</location>
    </subcellularLocation>
</comment>
<keyword evidence="4" id="KW-0804">Transcription</keyword>
<keyword evidence="3" id="KW-0805">Transcription regulation</keyword>
<keyword evidence="9" id="KW-1185">Reference proteome</keyword>
<evidence type="ECO:0000313" key="8">
    <source>
        <dbReference type="EMBL" id="WVZ17651.1"/>
    </source>
</evidence>
<protein>
    <recommendedName>
        <fullName evidence="7">Mediator complex subunit Med12 domain-containing protein</fullName>
    </recommendedName>
</protein>
<dbReference type="SMART" id="SM01281">
    <property type="entry name" value="Med12"/>
    <property type="match status" value="1"/>
</dbReference>
<feature type="compositionally biased region" description="Polar residues" evidence="6">
    <location>
        <begin position="979"/>
        <end position="988"/>
    </location>
</feature>
<feature type="region of interest" description="Disordered" evidence="6">
    <location>
        <begin position="374"/>
        <end position="395"/>
    </location>
</feature>
<dbReference type="GO" id="GO:0016592">
    <property type="term" value="C:mediator complex"/>
    <property type="evidence" value="ECO:0007669"/>
    <property type="project" value="InterPro"/>
</dbReference>
<dbReference type="PANTHER" id="PTHR46567">
    <property type="entry name" value="MEDIATOR OF RNA POLYMERASE II TRANSCRIPTION SUBUNIT 12"/>
    <property type="match status" value="1"/>
</dbReference>
<feature type="compositionally biased region" description="Polar residues" evidence="6">
    <location>
        <begin position="2241"/>
        <end position="2251"/>
    </location>
</feature>